<evidence type="ECO:0000256" key="9">
    <source>
        <dbReference type="SAM" id="Phobius"/>
    </source>
</evidence>
<evidence type="ECO:0000256" key="1">
    <source>
        <dbReference type="ARBA" id="ARBA00004141"/>
    </source>
</evidence>
<keyword evidence="3" id="KW-0808">Transferase</keyword>
<dbReference type="STRING" id="223184.AS25_03135"/>
<gene>
    <name evidence="10" type="ORF">AS25_03135</name>
</gene>
<keyword evidence="6 9" id="KW-0472">Membrane</keyword>
<accession>A0A0B0DHU9</accession>
<dbReference type="NCBIfam" id="NF038066">
    <property type="entry name" value="MptB"/>
    <property type="match status" value="1"/>
</dbReference>
<dbReference type="EMBL" id="JROM01000016">
    <property type="protein sequence ID" value="KHE74829.1"/>
    <property type="molecule type" value="Genomic_DNA"/>
</dbReference>
<feature type="transmembrane region" description="Helical" evidence="9">
    <location>
        <begin position="416"/>
        <end position="437"/>
    </location>
</feature>
<feature type="transmembrane region" description="Helical" evidence="9">
    <location>
        <begin position="354"/>
        <end position="373"/>
    </location>
</feature>
<keyword evidence="4 9" id="KW-0812">Transmembrane</keyword>
<evidence type="ECO:0000256" key="8">
    <source>
        <dbReference type="SAM" id="MobiDB-lite"/>
    </source>
</evidence>
<name>A0A0B0DHU9_9MICC</name>
<keyword evidence="5 9" id="KW-1133">Transmembrane helix</keyword>
<reference evidence="10 11" key="1">
    <citation type="submission" date="2014-09" db="EMBL/GenBank/DDBJ databases">
        <title>High-quality draft genome sequence of Kocuria marina SO9-6, an actinobacterium isolated from a copper mine.</title>
        <authorList>
            <person name="Castro D.B."/>
            <person name="Pereira L.B."/>
            <person name="Silva M.V."/>
            <person name="Silva B.P."/>
            <person name="Zanardi B.R."/>
            <person name="Carlos C."/>
            <person name="Belgini D.R."/>
            <person name="Limache E.G."/>
            <person name="Lacerda G.V."/>
            <person name="Nery M.B."/>
            <person name="Gomes M.B."/>
            <person name="Souza S."/>
            <person name="Silva T.M."/>
            <person name="Rodrigues V.D."/>
            <person name="Paulino L.C."/>
            <person name="Vicentini R."/>
            <person name="Ferraz L.F."/>
            <person name="Ottoboni L.M."/>
        </authorList>
    </citation>
    <scope>NUCLEOTIDE SEQUENCE [LARGE SCALE GENOMIC DNA]</scope>
    <source>
        <strain evidence="10 11">SO9-6</strain>
    </source>
</reference>
<evidence type="ECO:0000256" key="7">
    <source>
        <dbReference type="ARBA" id="ARBA00043987"/>
    </source>
</evidence>
<evidence type="ECO:0000256" key="6">
    <source>
        <dbReference type="ARBA" id="ARBA00023136"/>
    </source>
</evidence>
<evidence type="ECO:0000256" key="5">
    <source>
        <dbReference type="ARBA" id="ARBA00022989"/>
    </source>
</evidence>
<feature type="transmembrane region" description="Helical" evidence="9">
    <location>
        <begin position="36"/>
        <end position="57"/>
    </location>
</feature>
<feature type="region of interest" description="Disordered" evidence="8">
    <location>
        <begin position="1"/>
        <end position="30"/>
    </location>
</feature>
<dbReference type="InterPro" id="IPR049829">
    <property type="entry name" value="MptA/B-like"/>
</dbReference>
<comment type="similarity">
    <text evidence="7">Belongs to the MptA/B family.</text>
</comment>
<dbReference type="GO" id="GO:0016757">
    <property type="term" value="F:glycosyltransferase activity"/>
    <property type="evidence" value="ECO:0007669"/>
    <property type="project" value="UniProtKB-KW"/>
</dbReference>
<dbReference type="AlphaFoldDB" id="A0A0B0DHU9"/>
<feature type="compositionally biased region" description="Basic and acidic residues" evidence="8">
    <location>
        <begin position="1"/>
        <end position="11"/>
    </location>
</feature>
<evidence type="ECO:0000313" key="11">
    <source>
        <dbReference type="Proteomes" id="UP000030664"/>
    </source>
</evidence>
<evidence type="ECO:0000313" key="10">
    <source>
        <dbReference type="EMBL" id="KHE74829.1"/>
    </source>
</evidence>
<evidence type="ECO:0000256" key="3">
    <source>
        <dbReference type="ARBA" id="ARBA00022679"/>
    </source>
</evidence>
<feature type="transmembrane region" description="Helical" evidence="9">
    <location>
        <begin position="113"/>
        <end position="132"/>
    </location>
</feature>
<proteinExistence type="inferred from homology"/>
<dbReference type="eggNOG" id="ENOG5032QSS">
    <property type="taxonomic scope" value="Bacteria"/>
</dbReference>
<sequence length="522" mass="57110">MRITSRTERHPTPPGTGRDAAPERDATSSTSLTRTVVMGSLGSLMLLFGSLGVGWLASVSSLRRIPLIMWMRFETVGVVVSVVMLALGAMLLVRQWLRLGQKLRPWGPESARWVLISIAAWAAPMLVSIPLFSRDVYSYIGQGRVMANGLNPYESGVSTIDNFFQLGADQLWAESPPPYGPVFLWLEQLVVLVTGADPDASVLLFRALCVVSVIACMWVIPRLARLHGVNPRRAMWLSVANPLFLTNFVVAAHNDAIMLALALIGTYVAAMHRNWKGGIAGTTLVTLSVAIKPITLIFLPFVGLLWAGRGASWPRRFAIWALTLAYSVALLALMGFVNGFGFGWVSAVSTPGTVYIWYAPIGLLGLFAQLVGSSWGFNGSAWMDAVHTAGTVLSAAVVVVLMFVGRDAKLFRRLAWALAAFVLLAPIIQAWYVVWLIPLFAISGIRDDWQVDVLFFVTAFFMVYAVADQLDVFPYLDLNLFAARVIAALVALTYGIYLWLLDPATRRVARPPRGERATSPVL</sequence>
<evidence type="ECO:0000256" key="4">
    <source>
        <dbReference type="ARBA" id="ARBA00022692"/>
    </source>
</evidence>
<dbReference type="Proteomes" id="UP000030664">
    <property type="component" value="Unassembled WGS sequence"/>
</dbReference>
<comment type="caution">
    <text evidence="10">The sequence shown here is derived from an EMBL/GenBank/DDBJ whole genome shotgun (WGS) entry which is preliminary data.</text>
</comment>
<feature type="transmembrane region" description="Helical" evidence="9">
    <location>
        <begin position="284"/>
        <end position="307"/>
    </location>
</feature>
<dbReference type="Pfam" id="PF26314">
    <property type="entry name" value="MptA_B_family"/>
    <property type="match status" value="1"/>
</dbReference>
<protein>
    <submittedName>
        <fullName evidence="10">Membrane protein</fullName>
    </submittedName>
</protein>
<feature type="transmembrane region" description="Helical" evidence="9">
    <location>
        <begin position="203"/>
        <end position="221"/>
    </location>
</feature>
<feature type="transmembrane region" description="Helical" evidence="9">
    <location>
        <begin position="242"/>
        <end position="264"/>
    </location>
</feature>
<feature type="transmembrane region" description="Helical" evidence="9">
    <location>
        <begin position="69"/>
        <end position="93"/>
    </location>
</feature>
<feature type="transmembrane region" description="Helical" evidence="9">
    <location>
        <begin position="479"/>
        <end position="500"/>
    </location>
</feature>
<comment type="subcellular location">
    <subcellularLocation>
        <location evidence="1">Membrane</location>
        <topology evidence="1">Multi-pass membrane protein</topology>
    </subcellularLocation>
</comment>
<feature type="transmembrane region" description="Helical" evidence="9">
    <location>
        <begin position="319"/>
        <end position="342"/>
    </location>
</feature>
<organism evidence="10 11">
    <name type="scientific">Kocuria marina</name>
    <dbReference type="NCBI Taxonomy" id="223184"/>
    <lineage>
        <taxon>Bacteria</taxon>
        <taxon>Bacillati</taxon>
        <taxon>Actinomycetota</taxon>
        <taxon>Actinomycetes</taxon>
        <taxon>Micrococcales</taxon>
        <taxon>Micrococcaceae</taxon>
        <taxon>Kocuria</taxon>
    </lineage>
</organism>
<evidence type="ECO:0000256" key="2">
    <source>
        <dbReference type="ARBA" id="ARBA00022676"/>
    </source>
</evidence>
<feature type="transmembrane region" description="Helical" evidence="9">
    <location>
        <begin position="449"/>
        <end position="467"/>
    </location>
</feature>
<keyword evidence="2" id="KW-0328">Glycosyltransferase</keyword>
<feature type="transmembrane region" description="Helical" evidence="9">
    <location>
        <begin position="385"/>
        <end position="404"/>
    </location>
</feature>
<dbReference type="GO" id="GO:0016020">
    <property type="term" value="C:membrane"/>
    <property type="evidence" value="ECO:0007669"/>
    <property type="project" value="UniProtKB-SubCell"/>
</dbReference>